<proteinExistence type="predicted"/>
<dbReference type="Proteomes" id="UP000507245">
    <property type="component" value="Unassembled WGS sequence"/>
</dbReference>
<reference evidence="6" key="1">
    <citation type="journal article" date="2020" name="Genome Biol.">
        <title>Gamete binning: chromosome-level and haplotype-resolved genome assembly enabled by high-throughput single-cell sequencing of gamete genomes.</title>
        <authorList>
            <person name="Campoy J.A."/>
            <person name="Sun H."/>
            <person name="Goel M."/>
            <person name="Jiao W.-B."/>
            <person name="Folz-Donahue K."/>
            <person name="Wang N."/>
            <person name="Rubio M."/>
            <person name="Liu C."/>
            <person name="Kukat C."/>
            <person name="Ruiz D."/>
            <person name="Huettel B."/>
            <person name="Schneeberger K."/>
        </authorList>
    </citation>
    <scope>NUCLEOTIDE SEQUENCE [LARGE SCALE GENOMIC DNA]</scope>
    <source>
        <strain evidence="6">cv. Rojo Pasion</strain>
    </source>
</reference>
<feature type="domain" description="DUF7788" evidence="2">
    <location>
        <begin position="427"/>
        <end position="560"/>
    </location>
</feature>
<accession>A0A6J5VRR5</accession>
<keyword evidence="6" id="KW-1185">Reference proteome</keyword>
<evidence type="ECO:0000259" key="2">
    <source>
        <dbReference type="Pfam" id="PF25043"/>
    </source>
</evidence>
<dbReference type="InterPro" id="IPR056690">
    <property type="entry name" value="DUF7788"/>
</dbReference>
<evidence type="ECO:0000259" key="1">
    <source>
        <dbReference type="Pfam" id="PF11443"/>
    </source>
</evidence>
<gene>
    <name evidence="3" type="ORF">CURHAP_LOCUS51250</name>
    <name evidence="4" type="ORF">ORAREDHAP_LOCUS50518</name>
</gene>
<evidence type="ECO:0000313" key="4">
    <source>
        <dbReference type="EMBL" id="CAB4321342.1"/>
    </source>
</evidence>
<dbReference type="InterPro" id="IPR011205">
    <property type="entry name" value="UCP015417_vWA"/>
</dbReference>
<sequence length="620" mass="71016">MNNAVVPRGQVYCLTRASRVPIPIPNKPGCLPNLVNVVGKAKLLEAAPTPTPFPIQTIQSRRRRSCPLMATSHPNADIANNNICPLVDQEIQMCPLIPSTGDPCLDLFSNSLRSTWEIDTNHCLIYLKQILPLAWSHNPLTTLKLIFSDERKSFSYRKFDTAVFWLLQNHPKTLLRNLRSIADLPGSWNLETLANLVHNLLVYKRGGRDDEDYAAHLHPKRYDRDPDYRLLHDGVMDLLVELLKSDIDKMKQHKLKMKPLTDGVEEFEADEIDDGCLVSGAAELCTRDDDEYRAIFLNESIARRLFPPESDVSEEWERLRKDFLVPLTNYHERQLHFRIRDECVVKKYLKEVEAGGGRNLIKPDALLPYEIIKYVGDKYEDVREAAELQWKAMVEDIKQQQKQGKGLSKLKNCLVVGHYPAYHYSSTEVGLVLFMSELNEEPWKGKLIKYSGGKYQLDLIQGHDLKSKLEFITCEPTTTPAKVRNILEVFDLILEVGVNENLKAERMIKKVFVFTRLHTPNGGRSEIEHELLRAKFEAIRSKYKDKGYGDDAVPHILFCDDSQPHWICTKHPGFTRLGGFWNLNPHINKSLWENGGEIGMHHVMDAAIADKQYQALSVFD</sequence>
<reference evidence="3 5" key="2">
    <citation type="submission" date="2020-05" db="EMBL/GenBank/DDBJ databases">
        <authorList>
            <person name="Campoy J."/>
            <person name="Schneeberger K."/>
            <person name="Spophaly S."/>
        </authorList>
    </citation>
    <scope>NUCLEOTIDE SEQUENCE [LARGE SCALE GENOMIC DNA]</scope>
    <source>
        <strain evidence="3">PruArmRojPasFocal</strain>
    </source>
</reference>
<evidence type="ECO:0000313" key="5">
    <source>
        <dbReference type="Proteomes" id="UP000507222"/>
    </source>
</evidence>
<dbReference type="PANTHER" id="PTHR31373">
    <property type="entry name" value="OS06G0652100 PROTEIN"/>
    <property type="match status" value="1"/>
</dbReference>
<feature type="domain" description="DUF2828" evidence="1">
    <location>
        <begin position="99"/>
        <end position="182"/>
    </location>
</feature>
<dbReference type="Proteomes" id="UP000507222">
    <property type="component" value="Unassembled WGS sequence"/>
</dbReference>
<dbReference type="PIRSF" id="PIRSF015417">
    <property type="entry name" value="T31B5_30_vWA"/>
    <property type="match status" value="1"/>
</dbReference>
<dbReference type="Pfam" id="PF11443">
    <property type="entry name" value="DUF2828"/>
    <property type="match status" value="1"/>
</dbReference>
<organism evidence="3 5">
    <name type="scientific">Prunus armeniaca</name>
    <name type="common">Apricot</name>
    <name type="synonym">Armeniaca vulgaris</name>
    <dbReference type="NCBI Taxonomy" id="36596"/>
    <lineage>
        <taxon>Eukaryota</taxon>
        <taxon>Viridiplantae</taxon>
        <taxon>Streptophyta</taxon>
        <taxon>Embryophyta</taxon>
        <taxon>Tracheophyta</taxon>
        <taxon>Spermatophyta</taxon>
        <taxon>Magnoliopsida</taxon>
        <taxon>eudicotyledons</taxon>
        <taxon>Gunneridae</taxon>
        <taxon>Pentapetalae</taxon>
        <taxon>rosids</taxon>
        <taxon>fabids</taxon>
        <taxon>Rosales</taxon>
        <taxon>Rosaceae</taxon>
        <taxon>Amygdaloideae</taxon>
        <taxon>Amygdaleae</taxon>
        <taxon>Prunus</taxon>
    </lineage>
</organism>
<evidence type="ECO:0000313" key="3">
    <source>
        <dbReference type="EMBL" id="CAB4291023.1"/>
    </source>
</evidence>
<dbReference type="AlphaFoldDB" id="A0A6J5VRR5"/>
<name>A0A6J5VRR5_PRUAR</name>
<dbReference type="OrthoDB" id="10329799at2759"/>
<evidence type="ECO:0000313" key="6">
    <source>
        <dbReference type="Proteomes" id="UP000507245"/>
    </source>
</evidence>
<dbReference type="PANTHER" id="PTHR31373:SF17">
    <property type="entry name" value="OS06G0652100 PROTEIN"/>
    <property type="match status" value="1"/>
</dbReference>
<dbReference type="EMBL" id="CAEKDK010000008">
    <property type="protein sequence ID" value="CAB4291023.1"/>
    <property type="molecule type" value="Genomic_DNA"/>
</dbReference>
<dbReference type="EMBL" id="CAEKKB010000008">
    <property type="protein sequence ID" value="CAB4321342.1"/>
    <property type="molecule type" value="Genomic_DNA"/>
</dbReference>
<protein>
    <submittedName>
        <fullName evidence="3">Uncharacterized protein</fullName>
    </submittedName>
</protein>
<dbReference type="Pfam" id="PF25043">
    <property type="entry name" value="DUF7788"/>
    <property type="match status" value="1"/>
</dbReference>
<dbReference type="InterPro" id="IPR058580">
    <property type="entry name" value="DUF2828"/>
</dbReference>